<dbReference type="Pfam" id="PF00793">
    <property type="entry name" value="DAHP_synth_1"/>
    <property type="match status" value="1"/>
</dbReference>
<dbReference type="NCBIfam" id="TIGR01362">
    <property type="entry name" value="KDO8P_synth"/>
    <property type="match status" value="1"/>
</dbReference>
<keyword evidence="9" id="KW-1185">Reference proteome</keyword>
<keyword evidence="5" id="KW-0808">Transferase</keyword>
<comment type="subcellular location">
    <subcellularLocation>
        <location evidence="1">Cytoplasm</location>
    </subcellularLocation>
</comment>
<dbReference type="InterPro" id="IPR013785">
    <property type="entry name" value="Aldolase_TIM"/>
</dbReference>
<name>A0AAW1Q0E5_9CHLO</name>
<sequence length="303" mass="32576">MALQESPLFRDLKTAAPFFLMAGPNVVESEAHCLKMARQVKSVTDALGIKLVFKASFDKANRTSATSFRGPGLKEGLRILNVVKQTYGLPIITDIHEASQAAEVAQVADILQIPAFLCRQTDLILAAAATGKVLHIKKGQFCGPSVMRNSADKARSAGNPNVLVCERGTMFGYSDLIVDPRNLVLMRDAGCPITVDITHALQQPTAKALEGSGVASGGLRELIPAVARACVAVGVDGIFMEVHDNPTASPVDAPTQWPLRNLRQLLEDLIAIAKARQGRGEIFIDLTPVGEEFDPHHTQSEHI</sequence>
<evidence type="ECO:0000256" key="3">
    <source>
        <dbReference type="ARBA" id="ARBA00012693"/>
    </source>
</evidence>
<dbReference type="NCBIfam" id="NF003543">
    <property type="entry name" value="PRK05198.1"/>
    <property type="match status" value="1"/>
</dbReference>
<dbReference type="HAMAP" id="MF_00056">
    <property type="entry name" value="KDO8P_synth"/>
    <property type="match status" value="1"/>
</dbReference>
<evidence type="ECO:0000256" key="4">
    <source>
        <dbReference type="ARBA" id="ARBA00022490"/>
    </source>
</evidence>
<comment type="similarity">
    <text evidence="2">Belongs to the KdsA family.</text>
</comment>
<dbReference type="EC" id="2.5.1.55" evidence="3"/>
<dbReference type="GO" id="GO:0008676">
    <property type="term" value="F:3-deoxy-8-phosphooctulonate synthase activity"/>
    <property type="evidence" value="ECO:0007669"/>
    <property type="project" value="UniProtKB-EC"/>
</dbReference>
<dbReference type="AlphaFoldDB" id="A0AAW1Q0E5"/>
<dbReference type="SUPFAM" id="SSF51569">
    <property type="entry name" value="Aldolase"/>
    <property type="match status" value="1"/>
</dbReference>
<proteinExistence type="inferred from homology"/>
<feature type="domain" description="DAHP synthetase I/KDSA" evidence="7">
    <location>
        <begin position="17"/>
        <end position="267"/>
    </location>
</feature>
<protein>
    <recommendedName>
        <fullName evidence="3">3-deoxy-8-phosphooctulonate synthase</fullName>
        <ecNumber evidence="3">2.5.1.55</ecNumber>
    </recommendedName>
</protein>
<evidence type="ECO:0000256" key="5">
    <source>
        <dbReference type="ARBA" id="ARBA00022679"/>
    </source>
</evidence>
<organism evidence="8 9">
    <name type="scientific">Symbiochloris irregularis</name>
    <dbReference type="NCBI Taxonomy" id="706552"/>
    <lineage>
        <taxon>Eukaryota</taxon>
        <taxon>Viridiplantae</taxon>
        <taxon>Chlorophyta</taxon>
        <taxon>core chlorophytes</taxon>
        <taxon>Trebouxiophyceae</taxon>
        <taxon>Trebouxiales</taxon>
        <taxon>Trebouxiaceae</taxon>
        <taxon>Symbiochloris</taxon>
    </lineage>
</organism>
<dbReference type="EMBL" id="JALJOQ010000002">
    <property type="protein sequence ID" value="KAK9813923.1"/>
    <property type="molecule type" value="Genomic_DNA"/>
</dbReference>
<keyword evidence="4" id="KW-0963">Cytoplasm</keyword>
<dbReference type="Gene3D" id="3.20.20.70">
    <property type="entry name" value="Aldolase class I"/>
    <property type="match status" value="1"/>
</dbReference>
<dbReference type="PANTHER" id="PTHR21057">
    <property type="entry name" value="PHOSPHO-2-DEHYDRO-3-DEOXYHEPTONATE ALDOLASE"/>
    <property type="match status" value="1"/>
</dbReference>
<evidence type="ECO:0000313" key="8">
    <source>
        <dbReference type="EMBL" id="KAK9813923.1"/>
    </source>
</evidence>
<comment type="caution">
    <text evidence="8">The sequence shown here is derived from an EMBL/GenBank/DDBJ whole genome shotgun (WGS) entry which is preliminary data.</text>
</comment>
<dbReference type="GO" id="GO:0005737">
    <property type="term" value="C:cytoplasm"/>
    <property type="evidence" value="ECO:0007669"/>
    <property type="project" value="UniProtKB-SubCell"/>
</dbReference>
<dbReference type="Proteomes" id="UP001465755">
    <property type="component" value="Unassembled WGS sequence"/>
</dbReference>
<evidence type="ECO:0000256" key="2">
    <source>
        <dbReference type="ARBA" id="ARBA00010499"/>
    </source>
</evidence>
<evidence type="ECO:0000256" key="6">
    <source>
        <dbReference type="ARBA" id="ARBA00049112"/>
    </source>
</evidence>
<evidence type="ECO:0000256" key="1">
    <source>
        <dbReference type="ARBA" id="ARBA00004496"/>
    </source>
</evidence>
<reference evidence="8 9" key="1">
    <citation type="journal article" date="2024" name="Nat. Commun.">
        <title>Phylogenomics reveals the evolutionary origins of lichenization in chlorophyte algae.</title>
        <authorList>
            <person name="Puginier C."/>
            <person name="Libourel C."/>
            <person name="Otte J."/>
            <person name="Skaloud P."/>
            <person name="Haon M."/>
            <person name="Grisel S."/>
            <person name="Petersen M."/>
            <person name="Berrin J.G."/>
            <person name="Delaux P.M."/>
            <person name="Dal Grande F."/>
            <person name="Keller J."/>
        </authorList>
    </citation>
    <scope>NUCLEOTIDE SEQUENCE [LARGE SCALE GENOMIC DNA]</scope>
    <source>
        <strain evidence="8 9">SAG 2036</strain>
    </source>
</reference>
<gene>
    <name evidence="8" type="ORF">WJX73_004999</name>
</gene>
<dbReference type="InterPro" id="IPR006269">
    <property type="entry name" value="KDO8P_synthase"/>
</dbReference>
<dbReference type="InterPro" id="IPR006218">
    <property type="entry name" value="DAHP1/KDSA"/>
</dbReference>
<comment type="catalytic activity">
    <reaction evidence="6">
        <text>D-arabinose 5-phosphate + phosphoenolpyruvate + H2O = 3-deoxy-alpha-D-manno-2-octulosonate-8-phosphate + phosphate</text>
        <dbReference type="Rhea" id="RHEA:14053"/>
        <dbReference type="ChEBI" id="CHEBI:15377"/>
        <dbReference type="ChEBI" id="CHEBI:43474"/>
        <dbReference type="ChEBI" id="CHEBI:57693"/>
        <dbReference type="ChEBI" id="CHEBI:58702"/>
        <dbReference type="ChEBI" id="CHEBI:85985"/>
        <dbReference type="EC" id="2.5.1.55"/>
    </reaction>
</comment>
<evidence type="ECO:0000259" key="7">
    <source>
        <dbReference type="Pfam" id="PF00793"/>
    </source>
</evidence>
<accession>A0AAW1Q0E5</accession>
<evidence type="ECO:0000313" key="9">
    <source>
        <dbReference type="Proteomes" id="UP001465755"/>
    </source>
</evidence>